<dbReference type="EMBL" id="JBBKZT010000004">
    <property type="protein sequence ID" value="MEJ8846975.1"/>
    <property type="molecule type" value="Genomic_DNA"/>
</dbReference>
<evidence type="ECO:0000259" key="1">
    <source>
        <dbReference type="Pfam" id="PF12680"/>
    </source>
</evidence>
<feature type="domain" description="SnoaL-like" evidence="1">
    <location>
        <begin position="10"/>
        <end position="117"/>
    </location>
</feature>
<keyword evidence="3" id="KW-1185">Reference proteome</keyword>
<proteinExistence type="predicted"/>
<name>A0ABU8WHH6_9BURK</name>
<dbReference type="SUPFAM" id="SSF54427">
    <property type="entry name" value="NTF2-like"/>
    <property type="match status" value="1"/>
</dbReference>
<dbReference type="PANTHER" id="PTHR41252:SF1">
    <property type="entry name" value="BLR2505 PROTEIN"/>
    <property type="match status" value="1"/>
</dbReference>
<organism evidence="2 3">
    <name type="scientific">Variovorax rhizosphaerae</name>
    <dbReference type="NCBI Taxonomy" id="1836200"/>
    <lineage>
        <taxon>Bacteria</taxon>
        <taxon>Pseudomonadati</taxon>
        <taxon>Pseudomonadota</taxon>
        <taxon>Betaproteobacteria</taxon>
        <taxon>Burkholderiales</taxon>
        <taxon>Comamonadaceae</taxon>
        <taxon>Variovorax</taxon>
    </lineage>
</organism>
<accession>A0ABU8WHH6</accession>
<dbReference type="Gene3D" id="3.10.450.50">
    <property type="match status" value="1"/>
</dbReference>
<dbReference type="InterPro" id="IPR032710">
    <property type="entry name" value="NTF2-like_dom_sf"/>
</dbReference>
<dbReference type="RefSeq" id="WP_340342125.1">
    <property type="nucleotide sequence ID" value="NZ_JBBKZT010000004.1"/>
</dbReference>
<dbReference type="Pfam" id="PF12680">
    <property type="entry name" value="SnoaL_2"/>
    <property type="match status" value="1"/>
</dbReference>
<sequence>MSEADNIQTVQQIYADFGQGNVPGILGRLSEDVSWINAGHESVPYARRRKGVEAVASFFVTLGASVEVQSFEPKEFFASGDRVVVLGAWAGLAKPTGKPYASEWAMAWTLHDGKVTSFQSYEDTHTLAMAFGSTA</sequence>
<protein>
    <submittedName>
        <fullName evidence="2">Nuclear transport factor 2 family protein</fullName>
    </submittedName>
</protein>
<dbReference type="PANTHER" id="PTHR41252">
    <property type="entry name" value="BLR2505 PROTEIN"/>
    <property type="match status" value="1"/>
</dbReference>
<evidence type="ECO:0000313" key="2">
    <source>
        <dbReference type="EMBL" id="MEJ8846975.1"/>
    </source>
</evidence>
<dbReference type="InterPro" id="IPR037401">
    <property type="entry name" value="SnoaL-like"/>
</dbReference>
<dbReference type="Proteomes" id="UP001385892">
    <property type="component" value="Unassembled WGS sequence"/>
</dbReference>
<gene>
    <name evidence="2" type="ORF">WKW82_09960</name>
</gene>
<evidence type="ECO:0000313" key="3">
    <source>
        <dbReference type="Proteomes" id="UP001385892"/>
    </source>
</evidence>
<reference evidence="2 3" key="1">
    <citation type="submission" date="2024-03" db="EMBL/GenBank/DDBJ databases">
        <title>Novel species of the genus Variovorax.</title>
        <authorList>
            <person name="Liu Q."/>
            <person name="Xin Y.-H."/>
        </authorList>
    </citation>
    <scope>NUCLEOTIDE SEQUENCE [LARGE SCALE GENOMIC DNA]</scope>
    <source>
        <strain evidence="2 3">KACC 18900</strain>
    </source>
</reference>
<comment type="caution">
    <text evidence="2">The sequence shown here is derived from an EMBL/GenBank/DDBJ whole genome shotgun (WGS) entry which is preliminary data.</text>
</comment>